<dbReference type="PANTHER" id="PTHR30149:SF0">
    <property type="entry name" value="HYDROGENASE MATURATION FACTOR HYPD"/>
    <property type="match status" value="1"/>
</dbReference>
<name>B6YT82_THEON</name>
<gene>
    <name evidence="1" type="ordered locus">TON_0284</name>
</gene>
<dbReference type="Gene3D" id="3.40.50.11750">
    <property type="entry name" value="HypD, alpha/beta domain 1"/>
    <property type="match status" value="1"/>
</dbReference>
<dbReference type="InterPro" id="IPR042243">
    <property type="entry name" value="HypD_1"/>
</dbReference>
<dbReference type="GO" id="GO:0070025">
    <property type="term" value="F:carbon monoxide binding"/>
    <property type="evidence" value="ECO:0007669"/>
    <property type="project" value="TreeGrafter"/>
</dbReference>
<accession>B6YT82</accession>
<protein>
    <submittedName>
        <fullName evidence="1">Hypothetical hydrogenase expression/formation protein hypD</fullName>
    </submittedName>
</protein>
<keyword evidence="2" id="KW-1185">Reference proteome</keyword>
<dbReference type="STRING" id="523850.TON_0284"/>
<evidence type="ECO:0000313" key="1">
    <source>
        <dbReference type="EMBL" id="ACJ15769.1"/>
    </source>
</evidence>
<proteinExistence type="predicted"/>
<evidence type="ECO:0000313" key="2">
    <source>
        <dbReference type="Proteomes" id="UP000002727"/>
    </source>
</evidence>
<dbReference type="HOGENOM" id="CLU_2067936_0_0_2"/>
<dbReference type="PANTHER" id="PTHR30149">
    <property type="entry name" value="HYDROGENASE PROTEIN ASSEMBLY PROTEIN HYPD"/>
    <property type="match status" value="1"/>
</dbReference>
<dbReference type="AlphaFoldDB" id="B6YT82"/>
<organism evidence="1 2">
    <name type="scientific">Thermococcus onnurineus (strain NA1)</name>
    <dbReference type="NCBI Taxonomy" id="523850"/>
    <lineage>
        <taxon>Archaea</taxon>
        <taxon>Methanobacteriati</taxon>
        <taxon>Methanobacteriota</taxon>
        <taxon>Thermococci</taxon>
        <taxon>Thermococcales</taxon>
        <taxon>Thermococcaceae</taxon>
        <taxon>Thermococcus</taxon>
    </lineage>
</organism>
<dbReference type="GO" id="GO:0051539">
    <property type="term" value="F:4 iron, 4 sulfur cluster binding"/>
    <property type="evidence" value="ECO:0007669"/>
    <property type="project" value="TreeGrafter"/>
</dbReference>
<dbReference type="InterPro" id="IPR002780">
    <property type="entry name" value="Hyd_form_HypD"/>
</dbReference>
<dbReference type="KEGG" id="ton:TON_0284"/>
<dbReference type="Proteomes" id="UP000002727">
    <property type="component" value="Chromosome"/>
</dbReference>
<dbReference type="EMBL" id="CP000855">
    <property type="protein sequence ID" value="ACJ15769.1"/>
    <property type="molecule type" value="Genomic_DNA"/>
</dbReference>
<reference evidence="1 2" key="1">
    <citation type="journal article" date="2008" name="J. Bacteriol.">
        <title>The complete genome sequence of Thermococcus onnurineus NA1 reveals a mixed heterotrophic and carboxydotrophic metabolism.</title>
        <authorList>
            <person name="Lee H.S."/>
            <person name="Kang S.G."/>
            <person name="Bae S.S."/>
            <person name="Lim J.K."/>
            <person name="Cho Y."/>
            <person name="Kim Y.J."/>
            <person name="Jeon J.H."/>
            <person name="Cha S.S."/>
            <person name="Kwon K.K."/>
            <person name="Kim H.T."/>
            <person name="Park C.J."/>
            <person name="Lee H.W."/>
            <person name="Kim S.I."/>
            <person name="Chun J."/>
            <person name="Colwell R.R."/>
            <person name="Kim S.J."/>
            <person name="Lee J.H."/>
        </authorList>
    </citation>
    <scope>NUCLEOTIDE SEQUENCE [LARGE SCALE GENOMIC DNA]</scope>
    <source>
        <strain evidence="1 2">NA1</strain>
    </source>
</reference>
<sequence length="118" mass="13249">MLEKFRDRGLAQKIVKKIHEEANGLEEVRFMHVCGTHEDTVTRSGIRSLLPENVKIVSGPGCPVCITPVEDIVKMQEIMRQAHEEGERIILTTFGDMYKIPTPRGSFADLRAKAMTLG</sequence>
<dbReference type="GO" id="GO:0051604">
    <property type="term" value="P:protein maturation"/>
    <property type="evidence" value="ECO:0007669"/>
    <property type="project" value="TreeGrafter"/>
</dbReference>
<dbReference type="PATRIC" id="fig|523850.10.peg.286"/>
<dbReference type="Pfam" id="PF01924">
    <property type="entry name" value="HypD"/>
    <property type="match status" value="1"/>
</dbReference>
<dbReference type="GO" id="GO:0005506">
    <property type="term" value="F:iron ion binding"/>
    <property type="evidence" value="ECO:0007669"/>
    <property type="project" value="TreeGrafter"/>
</dbReference>
<dbReference type="eggNOG" id="arCOG04428">
    <property type="taxonomic scope" value="Archaea"/>
</dbReference>